<dbReference type="GO" id="GO:0016020">
    <property type="term" value="C:membrane"/>
    <property type="evidence" value="ECO:0007669"/>
    <property type="project" value="UniProtKB-SubCell"/>
</dbReference>
<evidence type="ECO:0000256" key="5">
    <source>
        <dbReference type="ARBA" id="ARBA00023136"/>
    </source>
</evidence>
<gene>
    <name evidence="7" type="ORF">AnigIFM63604_008098</name>
</gene>
<dbReference type="InterPro" id="IPR009311">
    <property type="entry name" value="IFI6/IFI27-like"/>
</dbReference>
<protein>
    <submittedName>
        <fullName evidence="7">Uncharacterized protein</fullName>
    </submittedName>
</protein>
<name>A0A9W6A626_ASPNG</name>
<organism evidence="7 8">
    <name type="scientific">Aspergillus niger</name>
    <dbReference type="NCBI Taxonomy" id="5061"/>
    <lineage>
        <taxon>Eukaryota</taxon>
        <taxon>Fungi</taxon>
        <taxon>Dikarya</taxon>
        <taxon>Ascomycota</taxon>
        <taxon>Pezizomycotina</taxon>
        <taxon>Eurotiomycetes</taxon>
        <taxon>Eurotiomycetidae</taxon>
        <taxon>Eurotiales</taxon>
        <taxon>Aspergillaceae</taxon>
        <taxon>Aspergillus</taxon>
        <taxon>Aspergillus subgen. Circumdati</taxon>
    </lineage>
</organism>
<evidence type="ECO:0000256" key="3">
    <source>
        <dbReference type="ARBA" id="ARBA00022692"/>
    </source>
</evidence>
<keyword evidence="5 6" id="KW-0472">Membrane</keyword>
<feature type="transmembrane region" description="Helical" evidence="6">
    <location>
        <begin position="6"/>
        <end position="26"/>
    </location>
</feature>
<dbReference type="EMBL" id="BRPB01000050">
    <property type="protein sequence ID" value="GLA51501.1"/>
    <property type="molecule type" value="Genomic_DNA"/>
</dbReference>
<reference evidence="7" key="1">
    <citation type="submission" date="2022-07" db="EMBL/GenBank/DDBJ databases">
        <title>Taxonomy of Aspergillus series Nigri: significant species reduction supported by multi-species coalescent approaches.</title>
        <authorList>
            <person name="Bian C."/>
            <person name="Kusuya Y."/>
            <person name="Sklenar F."/>
            <person name="D'hooge E."/>
            <person name="Yaguchi T."/>
            <person name="Takahashi H."/>
            <person name="Hubka V."/>
        </authorList>
    </citation>
    <scope>NUCLEOTIDE SEQUENCE</scope>
    <source>
        <strain evidence="7">IFM 63604</strain>
    </source>
</reference>
<dbReference type="Pfam" id="PF06140">
    <property type="entry name" value="Ifi-6-16"/>
    <property type="match status" value="1"/>
</dbReference>
<evidence type="ECO:0000256" key="2">
    <source>
        <dbReference type="ARBA" id="ARBA00007262"/>
    </source>
</evidence>
<comment type="similarity">
    <text evidence="2">Belongs to the IFI6/IFI27 family.</text>
</comment>
<dbReference type="AlphaFoldDB" id="A0A9W6A626"/>
<dbReference type="Proteomes" id="UP001144191">
    <property type="component" value="Unassembled WGS sequence"/>
</dbReference>
<comment type="subcellular location">
    <subcellularLocation>
        <location evidence="1">Membrane</location>
        <topology evidence="1">Multi-pass membrane protein</topology>
    </subcellularLocation>
</comment>
<accession>A0A9W6A626</accession>
<keyword evidence="4 6" id="KW-1133">Transmembrane helix</keyword>
<dbReference type="PANTHER" id="PTHR16932">
    <property type="entry name" value="INTERFERON ALPHA-INDUCIBLE PROTEIN 27"/>
    <property type="match status" value="1"/>
</dbReference>
<dbReference type="PANTHER" id="PTHR16932:SF18">
    <property type="entry name" value="INTERFERON, ALPHA-INDUCIBLE PROTEIN 27-LIKE 2"/>
    <property type="match status" value="1"/>
</dbReference>
<dbReference type="Gene3D" id="6.10.110.10">
    <property type="match status" value="1"/>
</dbReference>
<evidence type="ECO:0000256" key="6">
    <source>
        <dbReference type="SAM" id="Phobius"/>
    </source>
</evidence>
<keyword evidence="3 6" id="KW-0812">Transmembrane</keyword>
<evidence type="ECO:0000313" key="7">
    <source>
        <dbReference type="EMBL" id="GLA51501.1"/>
    </source>
</evidence>
<evidence type="ECO:0000256" key="1">
    <source>
        <dbReference type="ARBA" id="ARBA00004141"/>
    </source>
</evidence>
<proteinExistence type="inferred from homology"/>
<dbReference type="InterPro" id="IPR038213">
    <property type="entry name" value="IFI6/IFI27-like_sf"/>
</dbReference>
<sequence length="238" mass="24559">MPTPESPYFFPVPSVVLVGIFHGYFYNFHSFPPLPILTPTFSLSTLMSLSPDPRSSSTSGSTGTMQHLRSATTAIISSGESFAREHTTALAFGSTGFALATAPIAGPAILGAAGFSATGPVAASFAAVWQSSIGAVQAGSLFATLQSAAMGGAAAGAFTTASNIGIAMVGSVAIGTQWNYSKAVPRMGYDVKSTGKTGYCDSDQPDDGFDHRASNPQSCDKINSLEKEWAKLLQIDPS</sequence>
<comment type="caution">
    <text evidence="7">The sequence shown here is derived from an EMBL/GenBank/DDBJ whole genome shotgun (WGS) entry which is preliminary data.</text>
</comment>
<evidence type="ECO:0000313" key="8">
    <source>
        <dbReference type="Proteomes" id="UP001144191"/>
    </source>
</evidence>
<evidence type="ECO:0000256" key="4">
    <source>
        <dbReference type="ARBA" id="ARBA00022989"/>
    </source>
</evidence>